<dbReference type="EMBL" id="JMSZ01000042">
    <property type="protein sequence ID" value="KDE38564.1"/>
    <property type="molecule type" value="Genomic_DNA"/>
</dbReference>
<evidence type="ECO:0000313" key="2">
    <source>
        <dbReference type="Proteomes" id="UP000027318"/>
    </source>
</evidence>
<dbReference type="Pfam" id="PF20227">
    <property type="entry name" value="DUF6586"/>
    <property type="match status" value="1"/>
</dbReference>
<dbReference type="STRING" id="267850.ADINL_3019"/>
<dbReference type="AlphaFoldDB" id="A0A063XYI6"/>
<dbReference type="OrthoDB" id="6121078at2"/>
<name>A0A063XYI6_9GAMM</name>
<keyword evidence="2" id="KW-1185">Reference proteome</keyword>
<comment type="caution">
    <text evidence="1">The sequence shown here is derived from an EMBL/GenBank/DDBJ whole genome shotgun (WGS) entry which is preliminary data.</text>
</comment>
<organism evidence="1 2">
    <name type="scientific">Nitrincola lacisaponensis</name>
    <dbReference type="NCBI Taxonomy" id="267850"/>
    <lineage>
        <taxon>Bacteria</taxon>
        <taxon>Pseudomonadati</taxon>
        <taxon>Pseudomonadota</taxon>
        <taxon>Gammaproteobacteria</taxon>
        <taxon>Oceanospirillales</taxon>
        <taxon>Oceanospirillaceae</taxon>
        <taxon>Nitrincola</taxon>
    </lineage>
</organism>
<reference evidence="1 2" key="1">
    <citation type="journal article" date="2005" name="Int. J. Syst. Evol. Microbiol.">
        <title>Nitrincola lacisaponensis gen. nov., sp. nov., a novel alkaliphilic bacterium isolated from an alkaline, saline lake.</title>
        <authorList>
            <person name="Dimitriu P.A."/>
            <person name="Shukla S.K."/>
            <person name="Conradt J."/>
            <person name="Marquez M.C."/>
            <person name="Ventosa A."/>
            <person name="Maglia A."/>
            <person name="Peyton B.M."/>
            <person name="Pinkart H.C."/>
            <person name="Mormile M.R."/>
        </authorList>
    </citation>
    <scope>NUCLEOTIDE SEQUENCE [LARGE SCALE GENOMIC DNA]</scope>
    <source>
        <strain evidence="1 2">4CA</strain>
    </source>
</reference>
<accession>A0A063XYI6</accession>
<evidence type="ECO:0000313" key="1">
    <source>
        <dbReference type="EMBL" id="KDE38564.1"/>
    </source>
</evidence>
<dbReference type="InterPro" id="IPR046493">
    <property type="entry name" value="DUF6586"/>
</dbReference>
<dbReference type="Proteomes" id="UP000027318">
    <property type="component" value="Unassembled WGS sequence"/>
</dbReference>
<proteinExistence type="predicted"/>
<protein>
    <submittedName>
        <fullName evidence="1">Uncharacterized protein</fullName>
    </submittedName>
</protein>
<dbReference type="RefSeq" id="WP_036549906.1">
    <property type="nucleotide sequence ID" value="NZ_JMSZ01000042.1"/>
</dbReference>
<sequence>MSEVYLARTNQKLNFVRLHLDALQAAQASTAWSKHALIESYQESVLFHLVSAYSSLLREIAERYQLDVETITTLDELAAGFERSGFESPELNELLQLEANQDSWLHCLQKAYAACWRATDKARPSVAAASRSEIQVMQINPDHAGDADVFSEYQGWLANMRQLVEKMREGMQEW</sequence>
<gene>
    <name evidence="1" type="ORF">ADINL_3019</name>
</gene>